<organism evidence="2 3">
    <name type="scientific">Candidatus Avisuccinivibrio stercorigallinarum</name>
    <dbReference type="NCBI Taxonomy" id="2840704"/>
    <lineage>
        <taxon>Bacteria</taxon>
        <taxon>Pseudomonadati</taxon>
        <taxon>Pseudomonadota</taxon>
        <taxon>Gammaproteobacteria</taxon>
        <taxon>Aeromonadales</taxon>
        <taxon>Succinivibrionaceae</taxon>
        <taxon>Succinivibrionaceae incertae sedis</taxon>
        <taxon>Candidatus Avisuccinivibrio</taxon>
    </lineage>
</organism>
<comment type="caution">
    <text evidence="2">The sequence shown here is derived from an EMBL/GenBank/DDBJ whole genome shotgun (WGS) entry which is preliminary data.</text>
</comment>
<evidence type="ECO:0000256" key="1">
    <source>
        <dbReference type="SAM" id="SignalP"/>
    </source>
</evidence>
<evidence type="ECO:0000313" key="2">
    <source>
        <dbReference type="EMBL" id="MBO8414919.1"/>
    </source>
</evidence>
<dbReference type="EMBL" id="JADINH010000013">
    <property type="protein sequence ID" value="MBO8414919.1"/>
    <property type="molecule type" value="Genomic_DNA"/>
</dbReference>
<keyword evidence="1" id="KW-0732">Signal</keyword>
<dbReference type="AlphaFoldDB" id="A0A9D9D829"/>
<name>A0A9D9D829_9GAMM</name>
<accession>A0A9D9D829</accession>
<reference evidence="2" key="1">
    <citation type="submission" date="2020-10" db="EMBL/GenBank/DDBJ databases">
        <authorList>
            <person name="Gilroy R."/>
        </authorList>
    </citation>
    <scope>NUCLEOTIDE SEQUENCE</scope>
    <source>
        <strain evidence="2">17213</strain>
    </source>
</reference>
<proteinExistence type="predicted"/>
<evidence type="ECO:0000313" key="3">
    <source>
        <dbReference type="Proteomes" id="UP000823631"/>
    </source>
</evidence>
<gene>
    <name evidence="2" type="ORF">IAB19_00860</name>
</gene>
<reference evidence="2" key="2">
    <citation type="journal article" date="2021" name="PeerJ">
        <title>Extensive microbial diversity within the chicken gut microbiome revealed by metagenomics and culture.</title>
        <authorList>
            <person name="Gilroy R."/>
            <person name="Ravi A."/>
            <person name="Getino M."/>
            <person name="Pursley I."/>
            <person name="Horton D.L."/>
            <person name="Alikhan N.F."/>
            <person name="Baker D."/>
            <person name="Gharbi K."/>
            <person name="Hall N."/>
            <person name="Watson M."/>
            <person name="Adriaenssens E.M."/>
            <person name="Foster-Nyarko E."/>
            <person name="Jarju S."/>
            <person name="Secka A."/>
            <person name="Antonio M."/>
            <person name="Oren A."/>
            <person name="Chaudhuri R.R."/>
            <person name="La Ragione R."/>
            <person name="Hildebrand F."/>
            <person name="Pallen M.J."/>
        </authorList>
    </citation>
    <scope>NUCLEOTIDE SEQUENCE</scope>
    <source>
        <strain evidence="2">17213</strain>
    </source>
</reference>
<feature type="signal peptide" evidence="1">
    <location>
        <begin position="1"/>
        <end position="23"/>
    </location>
</feature>
<feature type="chain" id="PRO_5039337122" evidence="1">
    <location>
        <begin position="24"/>
        <end position="167"/>
    </location>
</feature>
<protein>
    <submittedName>
        <fullName evidence="2">Uncharacterized protein</fullName>
    </submittedName>
</protein>
<sequence length="167" mass="17543">MHKFMLLLGLTAAAAFSAVQVSAAETAAAAADSAAADAALEEELPELPCPTGWSVENNPSVENSLSYLHEGGDLAVNITYVAGSAGNGIEPESYARVAAEQLDCTLPVRSNLIDKAWSFECEQSGVEAIVYGQAGNLVLLSISGRNDDTESALEDFVRFLAYQSKRG</sequence>
<dbReference type="Proteomes" id="UP000823631">
    <property type="component" value="Unassembled WGS sequence"/>
</dbReference>